<protein>
    <submittedName>
        <fullName evidence="2">Uncharacterized protein</fullName>
    </submittedName>
</protein>
<accession>A0A1Q9CSR9</accession>
<gene>
    <name evidence="2" type="ORF">AK812_SmicGene32976</name>
</gene>
<comment type="caution">
    <text evidence="2">The sequence shown here is derived from an EMBL/GenBank/DDBJ whole genome shotgun (WGS) entry which is preliminary data.</text>
</comment>
<feature type="transmembrane region" description="Helical" evidence="1">
    <location>
        <begin position="107"/>
        <end position="130"/>
    </location>
</feature>
<sequence length="296" mass="32571">MDGWMDGWMDGRLEGWMAGWMDGWTGNDIRPVYNVSLPFAISKIQVATASSLATSRVVVDEDDDSTIIFIVAILRTIMIMIMIVIMTIIIIVIVIGIVVLRLRLRLLLLLLLLLLIIIIIINIIAVMFLGQNCRCRRGRRYSHLLHDNANYQLLWQLGLVSRGDRGNGERLREPVGEPSGIALAAAVSASQVDVFGVRKDRADQGNQVLYNATVDDVAVKVPQLLSLDKATTIALVDKTTNQKLLGFELCRCSARRLADEDERRLSGSAVVDYAIVLPAGSMDPSTVVASINSVSL</sequence>
<dbReference type="Proteomes" id="UP000186817">
    <property type="component" value="Unassembled WGS sequence"/>
</dbReference>
<keyword evidence="1" id="KW-0812">Transmembrane</keyword>
<dbReference type="OrthoDB" id="10597165at2759"/>
<evidence type="ECO:0000313" key="2">
    <source>
        <dbReference type="EMBL" id="OLP85974.1"/>
    </source>
</evidence>
<evidence type="ECO:0000256" key="1">
    <source>
        <dbReference type="SAM" id="Phobius"/>
    </source>
</evidence>
<dbReference type="AlphaFoldDB" id="A0A1Q9CSR9"/>
<name>A0A1Q9CSR9_SYMMI</name>
<proteinExistence type="predicted"/>
<evidence type="ECO:0000313" key="3">
    <source>
        <dbReference type="Proteomes" id="UP000186817"/>
    </source>
</evidence>
<dbReference type="EMBL" id="LSRX01000943">
    <property type="protein sequence ID" value="OLP85974.1"/>
    <property type="molecule type" value="Genomic_DNA"/>
</dbReference>
<keyword evidence="3" id="KW-1185">Reference proteome</keyword>
<organism evidence="2 3">
    <name type="scientific">Symbiodinium microadriaticum</name>
    <name type="common">Dinoflagellate</name>
    <name type="synonym">Zooxanthella microadriatica</name>
    <dbReference type="NCBI Taxonomy" id="2951"/>
    <lineage>
        <taxon>Eukaryota</taxon>
        <taxon>Sar</taxon>
        <taxon>Alveolata</taxon>
        <taxon>Dinophyceae</taxon>
        <taxon>Suessiales</taxon>
        <taxon>Symbiodiniaceae</taxon>
        <taxon>Symbiodinium</taxon>
    </lineage>
</organism>
<keyword evidence="1" id="KW-0472">Membrane</keyword>
<keyword evidence="1" id="KW-1133">Transmembrane helix</keyword>
<feature type="transmembrane region" description="Helical" evidence="1">
    <location>
        <begin position="67"/>
        <end position="100"/>
    </location>
</feature>
<reference evidence="2 3" key="1">
    <citation type="submission" date="2016-02" db="EMBL/GenBank/DDBJ databases">
        <title>Genome analysis of coral dinoflagellate symbionts highlights evolutionary adaptations to a symbiotic lifestyle.</title>
        <authorList>
            <person name="Aranda M."/>
            <person name="Li Y."/>
            <person name="Liew Y.J."/>
            <person name="Baumgarten S."/>
            <person name="Simakov O."/>
            <person name="Wilson M."/>
            <person name="Piel J."/>
            <person name="Ashoor H."/>
            <person name="Bougouffa S."/>
            <person name="Bajic V.B."/>
            <person name="Ryu T."/>
            <person name="Ravasi T."/>
            <person name="Bayer T."/>
            <person name="Micklem G."/>
            <person name="Kim H."/>
            <person name="Bhak J."/>
            <person name="Lajeunesse T.C."/>
            <person name="Voolstra C.R."/>
        </authorList>
    </citation>
    <scope>NUCLEOTIDE SEQUENCE [LARGE SCALE GENOMIC DNA]</scope>
    <source>
        <strain evidence="2 3">CCMP2467</strain>
    </source>
</reference>